<comment type="caution">
    <text evidence="1">The sequence shown here is derived from an EMBL/GenBank/DDBJ whole genome shotgun (WGS) entry which is preliminary data.</text>
</comment>
<keyword evidence="2" id="KW-1185">Reference proteome</keyword>
<dbReference type="Proteomes" id="UP001169069">
    <property type="component" value="Unassembled WGS sequence"/>
</dbReference>
<name>A0ABT7QUP4_9BACT</name>
<dbReference type="EMBL" id="JAQIBD010000001">
    <property type="protein sequence ID" value="MDM5270570.1"/>
    <property type="molecule type" value="Genomic_DNA"/>
</dbReference>
<accession>A0ABT7QUP4</accession>
<evidence type="ECO:0000313" key="2">
    <source>
        <dbReference type="Proteomes" id="UP001169069"/>
    </source>
</evidence>
<sequence length="232" mass="26736">MSSFMLFMTGCGSQEPQPDTMNKTAQGFHTDRTYFMATIDLSSPTKEMRNAYLEEFIQKSDIQCSQYLDRSITSTSFSQSNTGLYIALFDTVSEVFGVKPLTDTAKELYRRNEDVSYETKLAYKRALSPEIKRGVEIARERYARKLLSNRYRLIESFTLPMLAKDLEKYDRLCNYDTGLVEINNILKNAGKQKKDKVTPFSPTLKIDPETIKEKVETVTKETEEKESERNSN</sequence>
<evidence type="ECO:0008006" key="3">
    <source>
        <dbReference type="Google" id="ProtNLM"/>
    </source>
</evidence>
<gene>
    <name evidence="1" type="ORF">PGH07_00065</name>
</gene>
<reference evidence="1" key="1">
    <citation type="submission" date="2023-01" db="EMBL/GenBank/DDBJ databases">
        <title>Sulfurovum sp. zt1-1 genome assembly.</title>
        <authorList>
            <person name="Wang J."/>
        </authorList>
    </citation>
    <scope>NUCLEOTIDE SEQUENCE</scope>
    <source>
        <strain evidence="1">Zt1-1</strain>
    </source>
</reference>
<protein>
    <recommendedName>
        <fullName evidence="3">Lipoprotein</fullName>
    </recommendedName>
</protein>
<evidence type="ECO:0000313" key="1">
    <source>
        <dbReference type="EMBL" id="MDM5270570.1"/>
    </source>
</evidence>
<organism evidence="1 2">
    <name type="scientific">Sulfurovum zhangzhouensis</name>
    <dbReference type="NCBI Taxonomy" id="3019067"/>
    <lineage>
        <taxon>Bacteria</taxon>
        <taxon>Pseudomonadati</taxon>
        <taxon>Campylobacterota</taxon>
        <taxon>Epsilonproteobacteria</taxon>
        <taxon>Campylobacterales</taxon>
        <taxon>Sulfurovaceae</taxon>
        <taxon>Sulfurovum</taxon>
    </lineage>
</organism>
<proteinExistence type="predicted"/>